<evidence type="ECO:0000313" key="2">
    <source>
        <dbReference type="Proteomes" id="UP000600918"/>
    </source>
</evidence>
<name>A0A834UG34_VESPE</name>
<protein>
    <submittedName>
        <fullName evidence="1">Uncharacterized protein</fullName>
    </submittedName>
</protein>
<reference evidence="1" key="1">
    <citation type="journal article" date="2020" name="G3 (Bethesda)">
        <title>High-Quality Assemblies for Three Invasive Social Wasps from the &lt;i&gt;Vespula&lt;/i&gt; Genus.</title>
        <authorList>
            <person name="Harrop T.W.R."/>
            <person name="Guhlin J."/>
            <person name="McLaughlin G.M."/>
            <person name="Permina E."/>
            <person name="Stockwell P."/>
            <person name="Gilligan J."/>
            <person name="Le Lec M.F."/>
            <person name="Gruber M.A.M."/>
            <person name="Quinn O."/>
            <person name="Lovegrove M."/>
            <person name="Duncan E.J."/>
            <person name="Remnant E.J."/>
            <person name="Van Eeckhoven J."/>
            <person name="Graham B."/>
            <person name="Knapp R.A."/>
            <person name="Langford K.W."/>
            <person name="Kronenberg Z."/>
            <person name="Press M.O."/>
            <person name="Eacker S.M."/>
            <person name="Wilson-Rankin E.E."/>
            <person name="Purcell J."/>
            <person name="Lester P.J."/>
            <person name="Dearden P.K."/>
        </authorList>
    </citation>
    <scope>NUCLEOTIDE SEQUENCE</scope>
    <source>
        <strain evidence="1">Volc-1</strain>
    </source>
</reference>
<evidence type="ECO:0000313" key="1">
    <source>
        <dbReference type="EMBL" id="KAF7437748.1"/>
    </source>
</evidence>
<keyword evidence="2" id="KW-1185">Reference proteome</keyword>
<accession>A0A834UG34</accession>
<dbReference type="AlphaFoldDB" id="A0A834UG34"/>
<gene>
    <name evidence="1" type="ORF">H0235_000139</name>
</gene>
<sequence>MSGARQRTVVINNAPLIRKDNAKRVRVKRQKLFGFRDDDENSKQYNASMGQWYRARNKLHLSKFPGADPPTL</sequence>
<proteinExistence type="predicted"/>
<dbReference type="Proteomes" id="UP000600918">
    <property type="component" value="Unassembled WGS sequence"/>
</dbReference>
<comment type="caution">
    <text evidence="1">The sequence shown here is derived from an EMBL/GenBank/DDBJ whole genome shotgun (WGS) entry which is preliminary data.</text>
</comment>
<dbReference type="EMBL" id="JACSDY010000001">
    <property type="protein sequence ID" value="KAF7437748.1"/>
    <property type="molecule type" value="Genomic_DNA"/>
</dbReference>
<organism evidence="1 2">
    <name type="scientific">Vespula pensylvanica</name>
    <name type="common">Western yellow jacket</name>
    <name type="synonym">Wasp</name>
    <dbReference type="NCBI Taxonomy" id="30213"/>
    <lineage>
        <taxon>Eukaryota</taxon>
        <taxon>Metazoa</taxon>
        <taxon>Ecdysozoa</taxon>
        <taxon>Arthropoda</taxon>
        <taxon>Hexapoda</taxon>
        <taxon>Insecta</taxon>
        <taxon>Pterygota</taxon>
        <taxon>Neoptera</taxon>
        <taxon>Endopterygota</taxon>
        <taxon>Hymenoptera</taxon>
        <taxon>Apocrita</taxon>
        <taxon>Aculeata</taxon>
        <taxon>Vespoidea</taxon>
        <taxon>Vespidae</taxon>
        <taxon>Vespinae</taxon>
        <taxon>Vespula</taxon>
    </lineage>
</organism>